<evidence type="ECO:0000256" key="2">
    <source>
        <dbReference type="ARBA" id="ARBA00022801"/>
    </source>
</evidence>
<dbReference type="SUPFAM" id="SSF52743">
    <property type="entry name" value="Subtilisin-like"/>
    <property type="match status" value="1"/>
</dbReference>
<dbReference type="Proteomes" id="UP000325785">
    <property type="component" value="Chromosome"/>
</dbReference>
<dbReference type="STRING" id="540747.SAMN04488031_104271"/>
<dbReference type="GO" id="GO:0004252">
    <property type="term" value="F:serine-type endopeptidase activity"/>
    <property type="evidence" value="ECO:0007669"/>
    <property type="project" value="InterPro"/>
</dbReference>
<dbReference type="Proteomes" id="UP000051401">
    <property type="component" value="Unassembled WGS sequence"/>
</dbReference>
<proteinExistence type="predicted"/>
<dbReference type="KEGG" id="rid:RIdsm_01275"/>
<reference evidence="7 9" key="2">
    <citation type="submission" date="2018-08" db="EMBL/GenBank/DDBJ databases">
        <title>Genetic Globetrotter - A new plasmid hitch-hiking vast phylogenetic and geographic distances.</title>
        <authorList>
            <person name="Vollmers J."/>
            <person name="Petersen J."/>
        </authorList>
    </citation>
    <scope>NUCLEOTIDE SEQUENCE [LARGE SCALE GENOMIC DNA]</scope>
    <source>
        <strain evidence="7 9">DSM 26383</strain>
    </source>
</reference>
<reference evidence="6 8" key="1">
    <citation type="submission" date="2015-04" db="EMBL/GenBank/DDBJ databases">
        <title>The draft genome sequence of Roseovarius indicus B108T.</title>
        <authorList>
            <person name="Li G."/>
            <person name="Lai Q."/>
            <person name="Shao Z."/>
            <person name="Yan P."/>
        </authorList>
    </citation>
    <scope>NUCLEOTIDE SEQUENCE [LARGE SCALE GENOMIC DNA]</scope>
    <source>
        <strain evidence="6 8">B108</strain>
    </source>
</reference>
<gene>
    <name evidence="7" type="ORF">RIdsm_01275</name>
    <name evidence="6" type="ORF">XM52_06720</name>
</gene>
<evidence type="ECO:0000256" key="3">
    <source>
        <dbReference type="ARBA" id="ARBA00022825"/>
    </source>
</evidence>
<dbReference type="PRINTS" id="PR00723">
    <property type="entry name" value="SUBTILISIN"/>
</dbReference>
<dbReference type="AlphaFoldDB" id="A0A0T5PB73"/>
<evidence type="ECO:0000313" key="9">
    <source>
        <dbReference type="Proteomes" id="UP000325785"/>
    </source>
</evidence>
<feature type="region of interest" description="Disordered" evidence="4">
    <location>
        <begin position="452"/>
        <end position="471"/>
    </location>
</feature>
<keyword evidence="8" id="KW-1185">Reference proteome</keyword>
<dbReference type="CDD" id="cd00306">
    <property type="entry name" value="Peptidases_S8_S53"/>
    <property type="match status" value="1"/>
</dbReference>
<feature type="domain" description="Peptidase S8/S53" evidence="5">
    <location>
        <begin position="42"/>
        <end position="413"/>
    </location>
</feature>
<evidence type="ECO:0000313" key="6">
    <source>
        <dbReference type="EMBL" id="KRS18502.1"/>
    </source>
</evidence>
<name>A0A0T5PB73_9RHOB</name>
<keyword evidence="1 7" id="KW-0645">Protease</keyword>
<dbReference type="EMBL" id="CP031598">
    <property type="protein sequence ID" value="QEW25488.1"/>
    <property type="molecule type" value="Genomic_DNA"/>
</dbReference>
<dbReference type="Pfam" id="PF00082">
    <property type="entry name" value="Peptidase_S8"/>
    <property type="match status" value="1"/>
</dbReference>
<accession>A0A0T5PB73</accession>
<keyword evidence="2" id="KW-0378">Hydrolase</keyword>
<dbReference type="InterPro" id="IPR015500">
    <property type="entry name" value="Peptidase_S8_subtilisin-rel"/>
</dbReference>
<evidence type="ECO:0000259" key="5">
    <source>
        <dbReference type="Pfam" id="PF00082"/>
    </source>
</evidence>
<dbReference type="RefSeq" id="WP_057814596.1">
    <property type="nucleotide sequence ID" value="NZ_CP031598.1"/>
</dbReference>
<dbReference type="InterPro" id="IPR036852">
    <property type="entry name" value="Peptidase_S8/S53_dom_sf"/>
</dbReference>
<dbReference type="Gene3D" id="3.40.50.200">
    <property type="entry name" value="Peptidase S8/S53 domain"/>
    <property type="match status" value="1"/>
</dbReference>
<evidence type="ECO:0000313" key="8">
    <source>
        <dbReference type="Proteomes" id="UP000051401"/>
    </source>
</evidence>
<feature type="compositionally biased region" description="Pro residues" evidence="4">
    <location>
        <begin position="458"/>
        <end position="471"/>
    </location>
</feature>
<dbReference type="EMBL" id="LAXI01000003">
    <property type="protein sequence ID" value="KRS18502.1"/>
    <property type="molecule type" value="Genomic_DNA"/>
</dbReference>
<dbReference type="PATRIC" id="fig|540747.5.peg.3706"/>
<evidence type="ECO:0000256" key="4">
    <source>
        <dbReference type="SAM" id="MobiDB-lite"/>
    </source>
</evidence>
<evidence type="ECO:0000256" key="1">
    <source>
        <dbReference type="ARBA" id="ARBA00022670"/>
    </source>
</evidence>
<dbReference type="InterPro" id="IPR000209">
    <property type="entry name" value="Peptidase_S8/S53_dom"/>
</dbReference>
<organism evidence="6 8">
    <name type="scientific">Roseovarius indicus</name>
    <dbReference type="NCBI Taxonomy" id="540747"/>
    <lineage>
        <taxon>Bacteria</taxon>
        <taxon>Pseudomonadati</taxon>
        <taxon>Pseudomonadota</taxon>
        <taxon>Alphaproteobacteria</taxon>
        <taxon>Rhodobacterales</taxon>
        <taxon>Roseobacteraceae</taxon>
        <taxon>Roseovarius</taxon>
    </lineage>
</organism>
<sequence>MTKPETHPDYDALWHLVALGILTPDHAPNGWQVAPDAPRPTRVAVIDTSVAADHPNLRPAINRDLALDLFSTRLGAFPYRDGTARIGALDLNAGTPVVDGLPRASELLAEMVDRLSHDGTAWLDGIQPMTGADFSSHGTAICGLVGARPAIARAADGYPSPVPGHDNVPLPYAGVDPHCEIVPISTNYNPDPEQLILALLYAELIDADVVLIPRTISDPSRTVPELNRMISDHALRDLVAPTAITPAELEMWEELATLLVQVSHQRPIVCAAGNSNEEHGIYPANLASEHNGIISVGAINAKGVGSSYSDTRHVTLCGPSDDGETYDRGEIRLDPHRADQTLPAHASAASNEKFSAFDIISTDVPGIYGYAGGPFLGDEPEIGLREFGSYFCRFGGTSAASAIVAGVLSLARSTGRLSPDADGIEAKSFLLTLGVKVSRAGQEITVPAWNGELSFPDSPAPAETPPATAPA</sequence>
<evidence type="ECO:0000313" key="7">
    <source>
        <dbReference type="EMBL" id="QEW25488.1"/>
    </source>
</evidence>
<protein>
    <submittedName>
        <fullName evidence="6">Peptidase</fullName>
    </submittedName>
    <submittedName>
        <fullName evidence="7">Type VII secretion-associated serine protease mycosin</fullName>
    </submittedName>
</protein>
<dbReference type="GO" id="GO:0006508">
    <property type="term" value="P:proteolysis"/>
    <property type="evidence" value="ECO:0007669"/>
    <property type="project" value="UniProtKB-KW"/>
</dbReference>
<keyword evidence="3" id="KW-0720">Serine protease</keyword>
<dbReference type="OrthoDB" id="8390372at2"/>